<sequence length="179" mass="18206">MNDGDLPAPSAAVSGDGEAAAEAEKVAGEEKEQERCGGGDREAGAEVAGEEAEEERCGGGGGGAAEGDGEALGRAIAAALGGVMREFDARAGGAARSQGELASPSIASPELDKLLEGAPSPFVMQHAAKISSIRNRVAALNLLLRSVQRRIDNIDRIISIGIQSDTRPPETVETSTLTL</sequence>
<comment type="similarity">
    <text evidence="1">Belongs to the SNAPIN family.</text>
</comment>
<dbReference type="AlphaFoldDB" id="A0A6V7NPR4"/>
<evidence type="ECO:0000256" key="2">
    <source>
        <dbReference type="ARBA" id="ARBA00023054"/>
    </source>
</evidence>
<dbReference type="PANTHER" id="PTHR31305:SF2">
    <property type="entry name" value="SNARE-ASSOCIATED PROTEIN SNAPIN"/>
    <property type="match status" value="1"/>
</dbReference>
<dbReference type="GO" id="GO:0007040">
    <property type="term" value="P:lysosome organization"/>
    <property type="evidence" value="ECO:0007669"/>
    <property type="project" value="TreeGrafter"/>
</dbReference>
<reference evidence="5" key="1">
    <citation type="submission" date="2020-07" db="EMBL/GenBank/DDBJ databases">
        <authorList>
            <person name="Lin J."/>
        </authorList>
    </citation>
    <scope>NUCLEOTIDE SEQUENCE</scope>
</reference>
<dbReference type="GO" id="GO:0032418">
    <property type="term" value="P:lysosome localization"/>
    <property type="evidence" value="ECO:0007669"/>
    <property type="project" value="TreeGrafter"/>
</dbReference>
<feature type="compositionally biased region" description="Low complexity" evidence="4">
    <location>
        <begin position="10"/>
        <end position="20"/>
    </location>
</feature>
<dbReference type="GO" id="GO:0000149">
    <property type="term" value="F:SNARE binding"/>
    <property type="evidence" value="ECO:0007669"/>
    <property type="project" value="TreeGrafter"/>
</dbReference>
<name>A0A6V7NPR4_ANACO</name>
<protein>
    <recommendedName>
        <fullName evidence="3">Biogenesis of lysosome-related organelles complex 1 subunit 7</fullName>
    </recommendedName>
</protein>
<dbReference type="InterPro" id="IPR017246">
    <property type="entry name" value="Snapin"/>
</dbReference>
<dbReference type="InterPro" id="IPR028119">
    <property type="entry name" value="Snapin/Pallidin/Snn1"/>
</dbReference>
<gene>
    <name evidence="5" type="ORF">CB5_LOCUS3749</name>
</gene>
<dbReference type="GO" id="GO:0031083">
    <property type="term" value="C:BLOC-1 complex"/>
    <property type="evidence" value="ECO:0007669"/>
    <property type="project" value="InterPro"/>
</dbReference>
<feature type="compositionally biased region" description="Basic and acidic residues" evidence="4">
    <location>
        <begin position="22"/>
        <end position="44"/>
    </location>
</feature>
<evidence type="ECO:0000256" key="1">
    <source>
        <dbReference type="ARBA" id="ARBA00006111"/>
    </source>
</evidence>
<evidence type="ECO:0000313" key="5">
    <source>
        <dbReference type="EMBL" id="CAD1820538.1"/>
    </source>
</evidence>
<dbReference type="PANTHER" id="PTHR31305">
    <property type="entry name" value="SNARE-ASSOCIATED PROTEIN SNAPIN"/>
    <property type="match status" value="1"/>
</dbReference>
<dbReference type="EMBL" id="LR862141">
    <property type="protein sequence ID" value="CAD1820538.1"/>
    <property type="molecule type" value="Genomic_DNA"/>
</dbReference>
<evidence type="ECO:0000256" key="4">
    <source>
        <dbReference type="SAM" id="MobiDB-lite"/>
    </source>
</evidence>
<feature type="region of interest" description="Disordered" evidence="4">
    <location>
        <begin position="1"/>
        <end position="68"/>
    </location>
</feature>
<dbReference type="GO" id="GO:0099078">
    <property type="term" value="C:BORC complex"/>
    <property type="evidence" value="ECO:0007669"/>
    <property type="project" value="TreeGrafter"/>
</dbReference>
<dbReference type="Pfam" id="PF14712">
    <property type="entry name" value="Snapin_Pallidin"/>
    <property type="match status" value="1"/>
</dbReference>
<evidence type="ECO:0000256" key="3">
    <source>
        <dbReference type="ARBA" id="ARBA00033330"/>
    </source>
</evidence>
<organism evidence="5">
    <name type="scientific">Ananas comosus var. bracteatus</name>
    <name type="common">red pineapple</name>
    <dbReference type="NCBI Taxonomy" id="296719"/>
    <lineage>
        <taxon>Eukaryota</taxon>
        <taxon>Viridiplantae</taxon>
        <taxon>Streptophyta</taxon>
        <taxon>Embryophyta</taxon>
        <taxon>Tracheophyta</taxon>
        <taxon>Spermatophyta</taxon>
        <taxon>Magnoliopsida</taxon>
        <taxon>Liliopsida</taxon>
        <taxon>Poales</taxon>
        <taxon>Bromeliaceae</taxon>
        <taxon>Bromelioideae</taxon>
        <taxon>Ananas</taxon>
    </lineage>
</organism>
<dbReference type="GO" id="GO:0008333">
    <property type="term" value="P:endosome to lysosome transport"/>
    <property type="evidence" value="ECO:0007669"/>
    <property type="project" value="TreeGrafter"/>
</dbReference>
<dbReference type="GO" id="GO:0006886">
    <property type="term" value="P:intracellular protein transport"/>
    <property type="evidence" value="ECO:0007669"/>
    <property type="project" value="InterPro"/>
</dbReference>
<proteinExistence type="inferred from homology"/>
<accession>A0A6V7NPR4</accession>
<keyword evidence="2" id="KW-0175">Coiled coil</keyword>